<evidence type="ECO:0000313" key="2">
    <source>
        <dbReference type="Proteomes" id="UP001056778"/>
    </source>
</evidence>
<keyword evidence="2" id="KW-1185">Reference proteome</keyword>
<reference evidence="1" key="1">
    <citation type="submission" date="2022-04" db="EMBL/GenBank/DDBJ databases">
        <title>Chromosome-scale genome assembly of Holotrichia oblita Faldermann.</title>
        <authorList>
            <person name="Rongchong L."/>
        </authorList>
    </citation>
    <scope>NUCLEOTIDE SEQUENCE</scope>
    <source>
        <strain evidence="1">81SQS9</strain>
    </source>
</reference>
<name>A0ACB9TPT6_HOLOL</name>
<gene>
    <name evidence="1" type="ORF">MML48_2g00009251</name>
</gene>
<dbReference type="EMBL" id="CM043016">
    <property type="protein sequence ID" value="KAI4468891.1"/>
    <property type="molecule type" value="Genomic_DNA"/>
</dbReference>
<organism evidence="1 2">
    <name type="scientific">Holotrichia oblita</name>
    <name type="common">Chafer beetle</name>
    <dbReference type="NCBI Taxonomy" id="644536"/>
    <lineage>
        <taxon>Eukaryota</taxon>
        <taxon>Metazoa</taxon>
        <taxon>Ecdysozoa</taxon>
        <taxon>Arthropoda</taxon>
        <taxon>Hexapoda</taxon>
        <taxon>Insecta</taxon>
        <taxon>Pterygota</taxon>
        <taxon>Neoptera</taxon>
        <taxon>Endopterygota</taxon>
        <taxon>Coleoptera</taxon>
        <taxon>Polyphaga</taxon>
        <taxon>Scarabaeiformia</taxon>
        <taxon>Scarabaeidae</taxon>
        <taxon>Melolonthinae</taxon>
        <taxon>Holotrichia</taxon>
    </lineage>
</organism>
<accession>A0ACB9TPT6</accession>
<protein>
    <submittedName>
        <fullName evidence="1">Lipase</fullName>
    </submittedName>
</protein>
<proteinExistence type="predicted"/>
<evidence type="ECO:0000313" key="1">
    <source>
        <dbReference type="EMBL" id="KAI4468891.1"/>
    </source>
</evidence>
<comment type="caution">
    <text evidence="1">The sequence shown here is derived from an EMBL/GenBank/DDBJ whole genome shotgun (WGS) entry which is preliminary data.</text>
</comment>
<sequence length="742" mass="82644">MKLIALFLLFGLSISSAKIIPKNGRRYFQHEEEVTTVRFMNISDDNGVMHLEDLTRPVTRIDVNIADVKLYFYTRENPGGVVLSLENLDDLKNTGYYDPSLRNVFSAHGWRSSHLSGVNTRTRQSILSLGENANFFSIDWSIPADQFYTNAVWSIPIVGGFVADYINEMINNFQLTASDFVLVGHSLGAHVVGCVGQNVIGEVAQIVGLDPAWPLFSLAEIDKRLDETDGKVVHVAHSNAGFQGFLSSIGDADYFFNGGSKQPGCGPDITNSCSHGRAVDYYVESITSNGFRALQCSTYEEFLSGYCNGNREVEFGGYIVDDSIYGDFHLDTADSSPFALGIQKNGRRYFPQEEQVTTANFMYIIDDNGVAHLEDLTRSVSDIELNITDVKLYLYTNENEDGEPLSLENLNDLKNSPYYNPALKNIFTAHGYSSTHDSGVTYMTREAILRKGENVNLFAIDWHIPASQFYTYAVWSIPIIGRFIGEYVNEMMENYDLTPSDFILIGHSLGAHIVGCVGANIDGQVTQIIGLDPAWPLFSLAEIDNRIDETDGEIVHIVHTNAGFQGFKSSIGDADYFFNGGVKQAGCGPDILNSCSHNRAVDLYAESIISTGFRALQCSTHEEFLSGYCDGNREVVFGGYLVDGRYKSVRRYLYAEILRKYPSAIMKITIALIAVLVVICPMQSFCRVYDPRDEDPLKIRYLPEYDKNGKLVFKDLLKGVIIHPKPNDVAKYTTPSSPFELN</sequence>
<dbReference type="Proteomes" id="UP001056778">
    <property type="component" value="Chromosome 2"/>
</dbReference>